<protein>
    <submittedName>
        <fullName evidence="1">Uncharacterized protein</fullName>
    </submittedName>
</protein>
<name>A0A7C9IQH0_9RHOB</name>
<evidence type="ECO:0000313" key="2">
    <source>
        <dbReference type="Proteomes" id="UP000480350"/>
    </source>
</evidence>
<reference evidence="1 2" key="1">
    <citation type="submission" date="2019-12" db="EMBL/GenBank/DDBJ databases">
        <authorList>
            <person name="Lee S.D."/>
        </authorList>
    </citation>
    <scope>NUCLEOTIDE SEQUENCE [LARGE SCALE GENOMIC DNA]</scope>
    <source>
        <strain evidence="1 2">GH1-50</strain>
    </source>
</reference>
<proteinExistence type="predicted"/>
<keyword evidence="2" id="KW-1185">Reference proteome</keyword>
<sequence>MKLPPVTFLVGPYTRATLALNAAVRDRRAHMAEAGLTAFPSRTASPVARALALGEGSLAEREAAFDAAVGLDADGGGPVLLSSLNALGAPVQAISGRDLFPEMGAFFAGLARTRYAGARIVVGVEPLTLFFASAGTEALAKRVSNTPWEVLYELSWAELLRDIRALCPEAELLVVTPEASVARAGEVLDTIFGPAAAATHARGLQNAHLSVEGQAVLQTFDAAGAGENVLTDILSRLGSGPSDDELEARFGIDRLTATLLDQRFAEDVAALSRMDGVHLL</sequence>
<comment type="caution">
    <text evidence="1">The sequence shown here is derived from an EMBL/GenBank/DDBJ whole genome shotgun (WGS) entry which is preliminary data.</text>
</comment>
<dbReference type="EMBL" id="WUPT01000002">
    <property type="protein sequence ID" value="MXQ09150.1"/>
    <property type="molecule type" value="Genomic_DNA"/>
</dbReference>
<evidence type="ECO:0000313" key="1">
    <source>
        <dbReference type="EMBL" id="MXQ09150.1"/>
    </source>
</evidence>
<gene>
    <name evidence="1" type="ORF">GQ651_14985</name>
</gene>
<accession>A0A7C9IQH0</accession>
<organism evidence="1 2">
    <name type="scientific">Kangsaoukella pontilimi</name>
    <dbReference type="NCBI Taxonomy" id="2691042"/>
    <lineage>
        <taxon>Bacteria</taxon>
        <taxon>Pseudomonadati</taxon>
        <taxon>Pseudomonadota</taxon>
        <taxon>Alphaproteobacteria</taxon>
        <taxon>Rhodobacterales</taxon>
        <taxon>Paracoccaceae</taxon>
        <taxon>Kangsaoukella</taxon>
    </lineage>
</organism>
<reference evidence="1 2" key="2">
    <citation type="submission" date="2020-03" db="EMBL/GenBank/DDBJ databases">
        <title>Kangsaoukella pontilimi gen. nov., sp. nov., a new member of the family Rhodobacteraceae isolated from a tidal mudflat.</title>
        <authorList>
            <person name="Kim I.S."/>
        </authorList>
    </citation>
    <scope>NUCLEOTIDE SEQUENCE [LARGE SCALE GENOMIC DNA]</scope>
    <source>
        <strain evidence="1 2">GH1-50</strain>
    </source>
</reference>
<dbReference type="AlphaFoldDB" id="A0A7C9IQH0"/>
<dbReference type="RefSeq" id="WP_160765005.1">
    <property type="nucleotide sequence ID" value="NZ_WUPT01000002.1"/>
</dbReference>
<dbReference type="Proteomes" id="UP000480350">
    <property type="component" value="Unassembled WGS sequence"/>
</dbReference>